<organism evidence="2 3">
    <name type="scientific">Mycolicibacterium sphagni</name>
    <dbReference type="NCBI Taxonomy" id="1786"/>
    <lineage>
        <taxon>Bacteria</taxon>
        <taxon>Bacillati</taxon>
        <taxon>Actinomycetota</taxon>
        <taxon>Actinomycetes</taxon>
        <taxon>Mycobacteriales</taxon>
        <taxon>Mycobacteriaceae</taxon>
        <taxon>Mycolicibacterium</taxon>
    </lineage>
</organism>
<keyword evidence="1" id="KW-0812">Transmembrane</keyword>
<gene>
    <name evidence="2" type="ORF">CG716_00075</name>
</gene>
<keyword evidence="1" id="KW-1133">Transmembrane helix</keyword>
<accession>A0A255DVE8</accession>
<protein>
    <submittedName>
        <fullName evidence="2">Uncharacterized protein</fullName>
    </submittedName>
</protein>
<reference evidence="2 3" key="1">
    <citation type="submission" date="2017-07" db="EMBL/GenBank/DDBJ databases">
        <title>The new phylogeny of genus Mycobacterium.</title>
        <authorList>
            <person name="Tortoli E."/>
            <person name="Trovato A."/>
            <person name="Cirillo D.M."/>
        </authorList>
    </citation>
    <scope>NUCLEOTIDE SEQUENCE [LARGE SCALE GENOMIC DNA]</scope>
    <source>
        <strain evidence="2 3">ATCC 33027</strain>
    </source>
</reference>
<dbReference type="EMBL" id="NOZR01000001">
    <property type="protein sequence ID" value="OYN82661.1"/>
    <property type="molecule type" value="Genomic_DNA"/>
</dbReference>
<evidence type="ECO:0000256" key="1">
    <source>
        <dbReference type="SAM" id="Phobius"/>
    </source>
</evidence>
<keyword evidence="3" id="KW-1185">Reference proteome</keyword>
<name>A0A255DVE8_9MYCO</name>
<evidence type="ECO:0000313" key="3">
    <source>
        <dbReference type="Proteomes" id="UP000216063"/>
    </source>
</evidence>
<keyword evidence="1" id="KW-0472">Membrane</keyword>
<comment type="caution">
    <text evidence="2">The sequence shown here is derived from an EMBL/GenBank/DDBJ whole genome shotgun (WGS) entry which is preliminary data.</text>
</comment>
<dbReference type="Proteomes" id="UP000216063">
    <property type="component" value="Unassembled WGS sequence"/>
</dbReference>
<dbReference type="RefSeq" id="WP_094475346.1">
    <property type="nucleotide sequence ID" value="NZ_NOZR01000001.1"/>
</dbReference>
<dbReference type="AlphaFoldDB" id="A0A255DVE8"/>
<proteinExistence type="predicted"/>
<sequence length="100" mass="11351">MTWRESRWLPDQLRPWLANRWVKAALVIAVFAVLGVIFMLTSDRKDSAYWAGYTDGQRWVDAGGYAAHEETITAYCADRATHQTANYQRGCVDGAHNAMK</sequence>
<evidence type="ECO:0000313" key="2">
    <source>
        <dbReference type="EMBL" id="OYN82661.1"/>
    </source>
</evidence>
<feature type="transmembrane region" description="Helical" evidence="1">
    <location>
        <begin position="20"/>
        <end position="40"/>
    </location>
</feature>
<dbReference type="OrthoDB" id="4731144at2"/>